<accession>A0ABX8V603</accession>
<sequence length="178" mass="20481">MKLNRNNKLLLLGLVVTLYICYVFAFANTIKYYKAYNDKNTLVQSAINNPNIVKKLVIKEKQLDTILKQYSIIEKESFQNELLKKITVLSNRNDLKITDFKEPHSITENGVKTSSYIFTLQGSYNGMLLLINAIENDVTLGAIKHVAFQKKKNYKYNTNYLTGQIIMQKNETVKEGTD</sequence>
<organism evidence="1 2">
    <name type="scientific">Flavobacterium litorale</name>
    <dbReference type="NCBI Taxonomy" id="2856519"/>
    <lineage>
        <taxon>Bacteria</taxon>
        <taxon>Pseudomonadati</taxon>
        <taxon>Bacteroidota</taxon>
        <taxon>Flavobacteriia</taxon>
        <taxon>Flavobacteriales</taxon>
        <taxon>Flavobacteriaceae</taxon>
        <taxon>Flavobacterium</taxon>
    </lineage>
</organism>
<evidence type="ECO:0000313" key="2">
    <source>
        <dbReference type="Proteomes" id="UP000825381"/>
    </source>
</evidence>
<reference evidence="1 2" key="1">
    <citation type="submission" date="2021-07" db="EMBL/GenBank/DDBJ databases">
        <title>Flavobacterium WSW3-B6 sp.nov, isolated from seaweed.</title>
        <authorList>
            <person name="Muhammad N."/>
            <person name="Ho H."/>
            <person name="Lee Y.-J."/>
            <person name="Nguyen T."/>
            <person name="Ho J."/>
            <person name="Kim S.-G."/>
        </authorList>
    </citation>
    <scope>NUCLEOTIDE SEQUENCE [LARGE SCALE GENOMIC DNA]</scope>
    <source>
        <strain evidence="1 2">WSW3-B6</strain>
    </source>
</reference>
<proteinExistence type="predicted"/>
<gene>
    <name evidence="1" type="ORF">K1I41_12200</name>
</gene>
<dbReference type="Proteomes" id="UP000825381">
    <property type="component" value="Chromosome"/>
</dbReference>
<name>A0ABX8V603_9FLAO</name>
<keyword evidence="2" id="KW-1185">Reference proteome</keyword>
<dbReference type="EMBL" id="CP080429">
    <property type="protein sequence ID" value="QYJ68268.1"/>
    <property type="molecule type" value="Genomic_DNA"/>
</dbReference>
<dbReference type="RefSeq" id="WP_220640611.1">
    <property type="nucleotide sequence ID" value="NZ_CP080429.1"/>
</dbReference>
<protein>
    <submittedName>
        <fullName evidence="1">General secretion pathway protein</fullName>
    </submittedName>
</protein>
<evidence type="ECO:0000313" key="1">
    <source>
        <dbReference type="EMBL" id="QYJ68268.1"/>
    </source>
</evidence>